<name>A0AAU9NFW7_9ASTR</name>
<dbReference type="AlphaFoldDB" id="A0AAU9NFW7"/>
<sequence length="216" mass="24394">MTCTRPDVAFALSMVSRYQGNPGRALWTAVKNILKYLRRTKDWVLTLGGSDDLRVTGCSDVSFQTDRDNFRSQSGWVFTLNGGAVTWKSSKQETVADSKCESEYIAVSEAFKDAIWLKNFIGDLGVVPAIKDPMEIFYDNKGVVALTKEPRDHGRSRHIDRKYHFIKHRVEEGFLVVKRVSSEEKPTDPLTKGLSKVKHLQHAWSIGLNDDISLSD</sequence>
<protein>
    <submittedName>
        <fullName evidence="1">Uncharacterized protein</fullName>
    </submittedName>
</protein>
<dbReference type="PANTHER" id="PTHR11439:SF496">
    <property type="entry name" value="RNA-DIRECTED DNA POLYMERASE"/>
    <property type="match status" value="1"/>
</dbReference>
<organism evidence="1 2">
    <name type="scientific">Lactuca virosa</name>
    <dbReference type="NCBI Taxonomy" id="75947"/>
    <lineage>
        <taxon>Eukaryota</taxon>
        <taxon>Viridiplantae</taxon>
        <taxon>Streptophyta</taxon>
        <taxon>Embryophyta</taxon>
        <taxon>Tracheophyta</taxon>
        <taxon>Spermatophyta</taxon>
        <taxon>Magnoliopsida</taxon>
        <taxon>eudicotyledons</taxon>
        <taxon>Gunneridae</taxon>
        <taxon>Pentapetalae</taxon>
        <taxon>asterids</taxon>
        <taxon>campanulids</taxon>
        <taxon>Asterales</taxon>
        <taxon>Asteraceae</taxon>
        <taxon>Cichorioideae</taxon>
        <taxon>Cichorieae</taxon>
        <taxon>Lactucinae</taxon>
        <taxon>Lactuca</taxon>
    </lineage>
</organism>
<proteinExistence type="predicted"/>
<dbReference type="PANTHER" id="PTHR11439">
    <property type="entry name" value="GAG-POL-RELATED RETROTRANSPOSON"/>
    <property type="match status" value="1"/>
</dbReference>
<dbReference type="CDD" id="cd09272">
    <property type="entry name" value="RNase_HI_RT_Ty1"/>
    <property type="match status" value="1"/>
</dbReference>
<accession>A0AAU9NFW7</accession>
<dbReference type="EMBL" id="CAKMRJ010004445">
    <property type="protein sequence ID" value="CAH1436689.1"/>
    <property type="molecule type" value="Genomic_DNA"/>
</dbReference>
<reference evidence="1 2" key="1">
    <citation type="submission" date="2022-01" db="EMBL/GenBank/DDBJ databases">
        <authorList>
            <person name="Xiong W."/>
            <person name="Schranz E."/>
        </authorList>
    </citation>
    <scope>NUCLEOTIDE SEQUENCE [LARGE SCALE GENOMIC DNA]</scope>
</reference>
<gene>
    <name evidence="1" type="ORF">LVIROSA_LOCUS23051</name>
</gene>
<dbReference type="Proteomes" id="UP001157418">
    <property type="component" value="Unassembled WGS sequence"/>
</dbReference>
<comment type="caution">
    <text evidence="1">The sequence shown here is derived from an EMBL/GenBank/DDBJ whole genome shotgun (WGS) entry which is preliminary data.</text>
</comment>
<keyword evidence="2" id="KW-1185">Reference proteome</keyword>
<evidence type="ECO:0000313" key="2">
    <source>
        <dbReference type="Proteomes" id="UP001157418"/>
    </source>
</evidence>
<evidence type="ECO:0000313" key="1">
    <source>
        <dbReference type="EMBL" id="CAH1436689.1"/>
    </source>
</evidence>